<dbReference type="InterPro" id="IPR027417">
    <property type="entry name" value="P-loop_NTPase"/>
</dbReference>
<dbReference type="Gene3D" id="2.30.29.30">
    <property type="entry name" value="Pleckstrin-homology domain (PH domain)/Phosphotyrosine-binding domain (PTB)"/>
    <property type="match status" value="1"/>
</dbReference>
<organism evidence="4">
    <name type="scientific">Eutreptiella gymnastica</name>
    <dbReference type="NCBI Taxonomy" id="73025"/>
    <lineage>
        <taxon>Eukaryota</taxon>
        <taxon>Discoba</taxon>
        <taxon>Euglenozoa</taxon>
        <taxon>Euglenida</taxon>
        <taxon>Spirocuta</taxon>
        <taxon>Euglenophyceae</taxon>
        <taxon>Eutreptiales</taxon>
        <taxon>Eutreptiaceae</taxon>
        <taxon>Eutreptiella</taxon>
    </lineage>
</organism>
<feature type="coiled-coil region" evidence="1">
    <location>
        <begin position="487"/>
        <end position="536"/>
    </location>
</feature>
<protein>
    <recommendedName>
        <fullName evidence="3">PH domain-containing protein</fullName>
    </recommendedName>
</protein>
<dbReference type="AlphaFoldDB" id="A0A7S4LDR7"/>
<dbReference type="InterPro" id="IPR001849">
    <property type="entry name" value="PH_domain"/>
</dbReference>
<gene>
    <name evidence="4" type="ORF">EGYM00163_LOCUS33860</name>
</gene>
<dbReference type="InterPro" id="IPR036388">
    <property type="entry name" value="WH-like_DNA-bd_sf"/>
</dbReference>
<evidence type="ECO:0000259" key="3">
    <source>
        <dbReference type="Pfam" id="PF16457"/>
    </source>
</evidence>
<dbReference type="SUPFAM" id="SSF52540">
    <property type="entry name" value="P-loop containing nucleoside triphosphate hydrolases"/>
    <property type="match status" value="1"/>
</dbReference>
<keyword evidence="1" id="KW-0175">Coiled coil</keyword>
<dbReference type="SUPFAM" id="SSF46689">
    <property type="entry name" value="Homeodomain-like"/>
    <property type="match status" value="1"/>
</dbReference>
<dbReference type="Pfam" id="PF16457">
    <property type="entry name" value="PH_12"/>
    <property type="match status" value="1"/>
</dbReference>
<proteinExistence type="predicted"/>
<dbReference type="InterPro" id="IPR011993">
    <property type="entry name" value="PH-like_dom_sf"/>
</dbReference>
<dbReference type="EMBL" id="HBJA01097897">
    <property type="protein sequence ID" value="CAE0822659.1"/>
    <property type="molecule type" value="Transcribed_RNA"/>
</dbReference>
<feature type="domain" description="PH" evidence="3">
    <location>
        <begin position="559"/>
        <end position="708"/>
    </location>
</feature>
<dbReference type="InterPro" id="IPR009057">
    <property type="entry name" value="Homeodomain-like_sf"/>
</dbReference>
<evidence type="ECO:0000256" key="1">
    <source>
        <dbReference type="SAM" id="Coils"/>
    </source>
</evidence>
<evidence type="ECO:0000313" key="4">
    <source>
        <dbReference type="EMBL" id="CAE0822659.1"/>
    </source>
</evidence>
<reference evidence="4" key="1">
    <citation type="submission" date="2021-01" db="EMBL/GenBank/DDBJ databases">
        <authorList>
            <person name="Corre E."/>
            <person name="Pelletier E."/>
            <person name="Niang G."/>
            <person name="Scheremetjew M."/>
            <person name="Finn R."/>
            <person name="Kale V."/>
            <person name="Holt S."/>
            <person name="Cochrane G."/>
            <person name="Meng A."/>
            <person name="Brown T."/>
            <person name="Cohen L."/>
        </authorList>
    </citation>
    <scope>NUCLEOTIDE SEQUENCE</scope>
    <source>
        <strain evidence="4">CCMP1594</strain>
    </source>
</reference>
<name>A0A7S4LDR7_9EUGL</name>
<sequence>MSEAITSTSGWAQVLLKHIFESDLGNCIIQLQACTLGEADAVIDLFNLENKEGCIVDSGDCLAFGKLAAMTVTDYSQVVKALHVLVENVEDVVGSVRNADPDSSQVSIHKECECPCSPYDPSHVVFSIKKFENQEAVDEGCELNSIHFVVLGDSERPPLCGIHINYLEGYSWAHKTHTAVVSMLGAIRTGRLRIPFNKSTLTSLLKRAYNQERGYRHNADNKPTQSFVFIFAVGDGTHAEETYHSLITGKRITTVTGSGGIGPASRDLEAEQWRLEQDIVDLKDELQIAKAVHDYKPCIYGQPKKVQDIGSEEGKRMVAIKKKQEETRARAAEKLQEQTKQEAKEILEKEEAEYTREIKSLEDKLDEKLKQNAEMNASRDKKVKSWQKEVEKNTRKRDEEEQDTLKLKAEVKEMEDKLAASDLRTKRASKKIEFLKAHAVEVRRLLNKDVPYGQERAELVAKLKADRDAGLQQIDAEGSEEADHSVSESMAQQLEDLKATREKASAKKDSDEQARADGLEAALALYKARISEHEMRTKRDELHQALKMQGNNGADALMQKVMQFLQSGCRMSKIPNKGSSAKKRYFFISEDYRKILSCEMDDLGMPINRQKPSTSVNVKDIQKVVLGQFTESFLSYGRAANKNEWPSLLDDEKGSYNAYPTPDIDSNNVHKYFHRSLSFEFKEGKTIDLVADSDTDFECWVMALRWMLKGETQLVEWGTRLELSEKPGADRLDADERALCSRSHMMPLQFHAAKQDALQQYTAAGELSIYDIRACSTLDLARAQDVHDFLLAKNLIKG</sequence>
<evidence type="ECO:0000256" key="2">
    <source>
        <dbReference type="SAM" id="MobiDB-lite"/>
    </source>
</evidence>
<dbReference type="Gene3D" id="1.10.10.10">
    <property type="entry name" value="Winged helix-like DNA-binding domain superfamily/Winged helix DNA-binding domain"/>
    <property type="match status" value="1"/>
</dbReference>
<dbReference type="SUPFAM" id="SSF50729">
    <property type="entry name" value="PH domain-like"/>
    <property type="match status" value="1"/>
</dbReference>
<feature type="region of interest" description="Disordered" evidence="2">
    <location>
        <begin position="371"/>
        <end position="403"/>
    </location>
</feature>
<accession>A0A7S4LDR7</accession>
<feature type="compositionally biased region" description="Basic and acidic residues" evidence="2">
    <location>
        <begin position="386"/>
        <end position="403"/>
    </location>
</feature>